<sequence length="69" mass="7435">MRLERGVAQDAFALLAGIDRSYYGKLERGERQPSIAVLLKCATAFAESGAALMAAIERELVAVRRAPNA</sequence>
<evidence type="ECO:0000313" key="3">
    <source>
        <dbReference type="Proteomes" id="UP001201463"/>
    </source>
</evidence>
<dbReference type="InterPro" id="IPR001387">
    <property type="entry name" value="Cro/C1-type_HTH"/>
</dbReference>
<dbReference type="PROSITE" id="PS50943">
    <property type="entry name" value="HTH_CROC1"/>
    <property type="match status" value="1"/>
</dbReference>
<protein>
    <submittedName>
        <fullName evidence="2">Helix-turn-helix domain-containing protein</fullName>
    </submittedName>
</protein>
<accession>A0ABS8XB89</accession>
<keyword evidence="3" id="KW-1185">Reference proteome</keyword>
<reference evidence="2 3" key="1">
    <citation type="submission" date="2021-12" db="EMBL/GenBank/DDBJ databases">
        <title>Genome seq of p7.</title>
        <authorList>
            <person name="Seo T."/>
        </authorList>
    </citation>
    <scope>NUCLEOTIDE SEQUENCE [LARGE SCALE GENOMIC DNA]</scope>
    <source>
        <strain evidence="2 3">P7</strain>
    </source>
</reference>
<evidence type="ECO:0000313" key="2">
    <source>
        <dbReference type="EMBL" id="MCE4538194.1"/>
    </source>
</evidence>
<dbReference type="Gene3D" id="1.10.260.40">
    <property type="entry name" value="lambda repressor-like DNA-binding domains"/>
    <property type="match status" value="1"/>
</dbReference>
<dbReference type="SUPFAM" id="SSF47413">
    <property type="entry name" value="lambda repressor-like DNA-binding domains"/>
    <property type="match status" value="1"/>
</dbReference>
<evidence type="ECO:0000259" key="1">
    <source>
        <dbReference type="PROSITE" id="PS50943"/>
    </source>
</evidence>
<gene>
    <name evidence="2" type="ORF">LXT12_13125</name>
</gene>
<name>A0ABS8XB89_9BURK</name>
<dbReference type="Proteomes" id="UP001201463">
    <property type="component" value="Unassembled WGS sequence"/>
</dbReference>
<dbReference type="CDD" id="cd00093">
    <property type="entry name" value="HTH_XRE"/>
    <property type="match status" value="1"/>
</dbReference>
<proteinExistence type="predicted"/>
<dbReference type="EMBL" id="JAJTWT010000005">
    <property type="protein sequence ID" value="MCE4538194.1"/>
    <property type="molecule type" value="Genomic_DNA"/>
</dbReference>
<organism evidence="2 3">
    <name type="scientific">Pelomonas caseinilytica</name>
    <dbReference type="NCBI Taxonomy" id="2906763"/>
    <lineage>
        <taxon>Bacteria</taxon>
        <taxon>Pseudomonadati</taxon>
        <taxon>Pseudomonadota</taxon>
        <taxon>Betaproteobacteria</taxon>
        <taxon>Burkholderiales</taxon>
        <taxon>Sphaerotilaceae</taxon>
        <taxon>Roseateles</taxon>
    </lineage>
</organism>
<comment type="caution">
    <text evidence="2">The sequence shown here is derived from an EMBL/GenBank/DDBJ whole genome shotgun (WGS) entry which is preliminary data.</text>
</comment>
<dbReference type="InterPro" id="IPR010982">
    <property type="entry name" value="Lambda_DNA-bd_dom_sf"/>
</dbReference>
<dbReference type="Pfam" id="PF01381">
    <property type="entry name" value="HTH_3"/>
    <property type="match status" value="1"/>
</dbReference>
<feature type="domain" description="HTH cro/C1-type" evidence="1">
    <location>
        <begin position="1"/>
        <end position="52"/>
    </location>
</feature>
<dbReference type="SMART" id="SM00530">
    <property type="entry name" value="HTH_XRE"/>
    <property type="match status" value="1"/>
</dbReference>